<accession>A0A1A8XHV7</accession>
<protein>
    <submittedName>
        <fullName evidence="1">Uncharacterized protein</fullName>
    </submittedName>
</protein>
<evidence type="ECO:0000313" key="1">
    <source>
        <dbReference type="EMBL" id="SBT04740.1"/>
    </source>
</evidence>
<evidence type="ECO:0000313" key="2">
    <source>
        <dbReference type="Proteomes" id="UP000199600"/>
    </source>
</evidence>
<dbReference type="AlphaFoldDB" id="A0A1A8XHV7"/>
<gene>
    <name evidence="1" type="ORF">PROAA_1350004</name>
</gene>
<dbReference type="Proteomes" id="UP000199600">
    <property type="component" value="Unassembled WGS sequence"/>
</dbReference>
<organism evidence="1 2">
    <name type="scientific">Candidatus Propionivibrio aalborgensis</name>
    <dbReference type="NCBI Taxonomy" id="1860101"/>
    <lineage>
        <taxon>Bacteria</taxon>
        <taxon>Pseudomonadati</taxon>
        <taxon>Pseudomonadota</taxon>
        <taxon>Betaproteobacteria</taxon>
        <taxon>Rhodocyclales</taxon>
        <taxon>Rhodocyclaceae</taxon>
        <taxon>Propionivibrio</taxon>
    </lineage>
</organism>
<sequence length="22" mass="2560">MIGNELFKALNYYCYPIAYSVS</sequence>
<proteinExistence type="predicted"/>
<name>A0A1A8XHV7_9RHOO</name>
<dbReference type="EMBL" id="FLQY01000041">
    <property type="protein sequence ID" value="SBT04740.1"/>
    <property type="molecule type" value="Genomic_DNA"/>
</dbReference>
<keyword evidence="2" id="KW-1185">Reference proteome</keyword>
<reference evidence="1 2" key="1">
    <citation type="submission" date="2016-06" db="EMBL/GenBank/DDBJ databases">
        <authorList>
            <person name="Kjaerup R.B."/>
            <person name="Dalgaard T.S."/>
            <person name="Juul-Madsen H.R."/>
        </authorList>
    </citation>
    <scope>NUCLEOTIDE SEQUENCE [LARGE SCALE GENOMIC DNA]</scope>
    <source>
        <strain evidence="1">2</strain>
    </source>
</reference>